<dbReference type="InterPro" id="IPR007129">
    <property type="entry name" value="Ubiqinol_cyt_c_chaperone_CPB3"/>
</dbReference>
<accession>A0ABT8SL34</accession>
<evidence type="ECO:0000313" key="4">
    <source>
        <dbReference type="EMBL" id="MDO1558694.1"/>
    </source>
</evidence>
<dbReference type="InterPro" id="IPR021150">
    <property type="entry name" value="Ubiq_cyt_c_chap"/>
</dbReference>
<dbReference type="EMBL" id="JAUKTR010000001">
    <property type="protein sequence ID" value="MDO1558694.1"/>
    <property type="molecule type" value="Genomic_DNA"/>
</dbReference>
<reference evidence="4" key="1">
    <citation type="submission" date="2023-07" db="EMBL/GenBank/DDBJ databases">
        <title>Brevundimonas soil sp. nov., isolated from the soil of chemical plant.</title>
        <authorList>
            <person name="Wu N."/>
        </authorList>
    </citation>
    <scope>NUCLEOTIDE SEQUENCE</scope>
    <source>
        <strain evidence="4">XZ-24</strain>
    </source>
</reference>
<comment type="similarity">
    <text evidence="2">Belongs to the UPF0174 family.</text>
</comment>
<dbReference type="PIRSF" id="PIRSF032079">
    <property type="entry name" value="UCP032079"/>
    <property type="match status" value="1"/>
</dbReference>
<dbReference type="RefSeq" id="WP_302109095.1">
    <property type="nucleotide sequence ID" value="NZ_JAUKTR010000001.1"/>
</dbReference>
<comment type="similarity">
    <text evidence="1">Belongs to the CBP3 family.</text>
</comment>
<comment type="caution">
    <text evidence="4">The sequence shown here is derived from an EMBL/GenBank/DDBJ whole genome shotgun (WGS) entry which is preliminary data.</text>
</comment>
<dbReference type="PANTHER" id="PTHR12184:SF1">
    <property type="entry name" value="UBIQUINOL-CYTOCHROME-C REDUCTASE COMPLEX ASSEMBLY FACTOR 1"/>
    <property type="match status" value="1"/>
</dbReference>
<evidence type="ECO:0000259" key="3">
    <source>
        <dbReference type="Pfam" id="PF03981"/>
    </source>
</evidence>
<dbReference type="InterPro" id="IPR014569">
    <property type="entry name" value="Ubq_cyt-c_CBP3-rel"/>
</dbReference>
<gene>
    <name evidence="4" type="ORF">Q0812_04550</name>
</gene>
<dbReference type="Proteomes" id="UP001169063">
    <property type="component" value="Unassembled WGS sequence"/>
</dbReference>
<keyword evidence="5" id="KW-1185">Reference proteome</keyword>
<protein>
    <submittedName>
        <fullName evidence="4">Ubiquinol-cytochrome C chaperone family protein</fullName>
    </submittedName>
</protein>
<sequence length="174" mass="19275">MLQRLIARRRDRQAGDRLYAACVAQARAPALYREMGVPDRIDARFELYLLHVVLVMDRLEREGDRGEDVSRALLGRFVSQLDDALREIGVGDLAVGKKMRKLGEAIHGRWRAYQAALAGEGDPLETVLSRNVLGEEQADASALAAYAAAARDRLAAQALDDLLRNGPNWPEVAR</sequence>
<feature type="domain" description="Ubiquinol-cytochrome c chaperone" evidence="3">
    <location>
        <begin position="34"/>
        <end position="169"/>
    </location>
</feature>
<proteinExistence type="inferred from homology"/>
<evidence type="ECO:0000313" key="5">
    <source>
        <dbReference type="Proteomes" id="UP001169063"/>
    </source>
</evidence>
<name>A0ABT8SL34_9CAUL</name>
<evidence type="ECO:0000256" key="1">
    <source>
        <dbReference type="ARBA" id="ARBA00006407"/>
    </source>
</evidence>
<dbReference type="Pfam" id="PF03981">
    <property type="entry name" value="Ubiq_cyt_C_chap"/>
    <property type="match status" value="1"/>
</dbReference>
<dbReference type="PANTHER" id="PTHR12184">
    <property type="entry name" value="UBIQUINOL-CYTOCHROME C REDUCTASE COMPLEX ASSEMBLY FACTOR 1 FAMILY MEMBER"/>
    <property type="match status" value="1"/>
</dbReference>
<organism evidence="4 5">
    <name type="scientific">Peiella sedimenti</name>
    <dbReference type="NCBI Taxonomy" id="3061083"/>
    <lineage>
        <taxon>Bacteria</taxon>
        <taxon>Pseudomonadati</taxon>
        <taxon>Pseudomonadota</taxon>
        <taxon>Alphaproteobacteria</taxon>
        <taxon>Caulobacterales</taxon>
        <taxon>Caulobacteraceae</taxon>
        <taxon>Peiella</taxon>
    </lineage>
</organism>
<evidence type="ECO:0000256" key="2">
    <source>
        <dbReference type="ARBA" id="ARBA00006436"/>
    </source>
</evidence>